<evidence type="ECO:0000313" key="3">
    <source>
        <dbReference type="EMBL" id="TFK99885.1"/>
    </source>
</evidence>
<feature type="domain" description="DUF6533" evidence="2">
    <location>
        <begin position="20"/>
        <end position="64"/>
    </location>
</feature>
<gene>
    <name evidence="3" type="ORF">BDV98DRAFT_570362</name>
</gene>
<feature type="transmembrane region" description="Helical" evidence="1">
    <location>
        <begin position="14"/>
        <end position="33"/>
    </location>
</feature>
<dbReference type="EMBL" id="ML178831">
    <property type="protein sequence ID" value="TFK99885.1"/>
    <property type="molecule type" value="Genomic_DNA"/>
</dbReference>
<dbReference type="InterPro" id="IPR045340">
    <property type="entry name" value="DUF6533"/>
</dbReference>
<evidence type="ECO:0000259" key="2">
    <source>
        <dbReference type="Pfam" id="PF20151"/>
    </source>
</evidence>
<reference evidence="3 4" key="1">
    <citation type="journal article" date="2019" name="Nat. Ecol. Evol.">
        <title>Megaphylogeny resolves global patterns of mushroom evolution.</title>
        <authorList>
            <person name="Varga T."/>
            <person name="Krizsan K."/>
            <person name="Foldi C."/>
            <person name="Dima B."/>
            <person name="Sanchez-Garcia M."/>
            <person name="Sanchez-Ramirez S."/>
            <person name="Szollosi G.J."/>
            <person name="Szarkandi J.G."/>
            <person name="Papp V."/>
            <person name="Albert L."/>
            <person name="Andreopoulos W."/>
            <person name="Angelini C."/>
            <person name="Antonin V."/>
            <person name="Barry K.W."/>
            <person name="Bougher N.L."/>
            <person name="Buchanan P."/>
            <person name="Buyck B."/>
            <person name="Bense V."/>
            <person name="Catcheside P."/>
            <person name="Chovatia M."/>
            <person name="Cooper J."/>
            <person name="Damon W."/>
            <person name="Desjardin D."/>
            <person name="Finy P."/>
            <person name="Geml J."/>
            <person name="Haridas S."/>
            <person name="Hughes K."/>
            <person name="Justo A."/>
            <person name="Karasinski D."/>
            <person name="Kautmanova I."/>
            <person name="Kiss B."/>
            <person name="Kocsube S."/>
            <person name="Kotiranta H."/>
            <person name="LaButti K.M."/>
            <person name="Lechner B.E."/>
            <person name="Liimatainen K."/>
            <person name="Lipzen A."/>
            <person name="Lukacs Z."/>
            <person name="Mihaltcheva S."/>
            <person name="Morgado L.N."/>
            <person name="Niskanen T."/>
            <person name="Noordeloos M.E."/>
            <person name="Ohm R.A."/>
            <person name="Ortiz-Santana B."/>
            <person name="Ovrebo C."/>
            <person name="Racz N."/>
            <person name="Riley R."/>
            <person name="Savchenko A."/>
            <person name="Shiryaev A."/>
            <person name="Soop K."/>
            <person name="Spirin V."/>
            <person name="Szebenyi C."/>
            <person name="Tomsovsky M."/>
            <person name="Tulloss R.E."/>
            <person name="Uehling J."/>
            <person name="Grigoriev I.V."/>
            <person name="Vagvolgyi C."/>
            <person name="Papp T."/>
            <person name="Martin F.M."/>
            <person name="Miettinen O."/>
            <person name="Hibbett D.S."/>
            <person name="Nagy L.G."/>
        </authorList>
    </citation>
    <scope>NUCLEOTIDE SEQUENCE [LARGE SCALE GENOMIC DNA]</scope>
    <source>
        <strain evidence="3 4">CBS 309.79</strain>
    </source>
</reference>
<accession>A0A5C3QCW1</accession>
<dbReference type="AlphaFoldDB" id="A0A5C3QCW1"/>
<proteinExistence type="predicted"/>
<keyword evidence="4" id="KW-1185">Reference proteome</keyword>
<evidence type="ECO:0000256" key="1">
    <source>
        <dbReference type="SAM" id="Phobius"/>
    </source>
</evidence>
<evidence type="ECO:0000313" key="4">
    <source>
        <dbReference type="Proteomes" id="UP000305067"/>
    </source>
</evidence>
<organism evidence="3 4">
    <name type="scientific">Pterulicium gracile</name>
    <dbReference type="NCBI Taxonomy" id="1884261"/>
    <lineage>
        <taxon>Eukaryota</taxon>
        <taxon>Fungi</taxon>
        <taxon>Dikarya</taxon>
        <taxon>Basidiomycota</taxon>
        <taxon>Agaricomycotina</taxon>
        <taxon>Agaricomycetes</taxon>
        <taxon>Agaricomycetidae</taxon>
        <taxon>Agaricales</taxon>
        <taxon>Pleurotineae</taxon>
        <taxon>Pterulaceae</taxon>
        <taxon>Pterulicium</taxon>
    </lineage>
</organism>
<name>A0A5C3QCW1_9AGAR</name>
<protein>
    <recommendedName>
        <fullName evidence="2">DUF6533 domain-containing protein</fullName>
    </recommendedName>
</protein>
<keyword evidence="1" id="KW-1133">Transmembrane helix</keyword>
<keyword evidence="1" id="KW-0472">Membrane</keyword>
<dbReference type="OrthoDB" id="3258294at2759"/>
<dbReference type="Pfam" id="PF20151">
    <property type="entry name" value="DUF6533"/>
    <property type="match status" value="1"/>
</dbReference>
<feature type="transmembrane region" description="Helical" evidence="1">
    <location>
        <begin position="88"/>
        <end position="113"/>
    </location>
</feature>
<feature type="transmembrane region" description="Helical" evidence="1">
    <location>
        <begin position="232"/>
        <end position="251"/>
    </location>
</feature>
<feature type="transmembrane region" description="Helical" evidence="1">
    <location>
        <begin position="263"/>
        <end position="282"/>
    </location>
</feature>
<keyword evidence="1" id="KW-0812">Transmembrane</keyword>
<dbReference type="Proteomes" id="UP000305067">
    <property type="component" value="Unassembled WGS sequence"/>
</dbReference>
<sequence length="346" mass="38994">MSTASDNTRVEETFIPSVTAAASITVLLYSHSLSISDEVEHIWQRTPLRMGKILYLWIRYYTIVLVIFDVVEAHYIVRQTSMSRKTCLITTCVARIGGAINLWSVQLLMQLRIFALHGNSKPVSFHSLHRSRAFGLIGALNMGLYLLSIVGFCLLLVNHVQHREMHPPVIIQEGYKWTESSVACSLSRSEYEWAQWLPATAYEVWLFGWAIVKSYLLRTQFGVQDRPSLMNIVLKGNMLWFVGVTGLLLINTLMCSRYNDLPWIGYGPFHAGTSILTSYAMLSMLKSIRAQSSLSHDGGPHCLPFHQQSMIEFSTTEDVELILSRPVAEPGGLCGISADRFENSPF</sequence>
<feature type="transmembrane region" description="Helical" evidence="1">
    <location>
        <begin position="54"/>
        <end position="76"/>
    </location>
</feature>
<feature type="transmembrane region" description="Helical" evidence="1">
    <location>
        <begin position="134"/>
        <end position="157"/>
    </location>
</feature>